<keyword evidence="2" id="KW-1185">Reference proteome</keyword>
<evidence type="ECO:0000313" key="2">
    <source>
        <dbReference type="Proteomes" id="UP001304671"/>
    </source>
</evidence>
<accession>A0ABU5QUU3</accession>
<reference evidence="1 2" key="1">
    <citation type="submission" date="2023-12" db="EMBL/GenBank/DDBJ databases">
        <title>Novel species of the genus Arcicella isolated from rivers.</title>
        <authorList>
            <person name="Lu H."/>
        </authorList>
    </citation>
    <scope>NUCLEOTIDE SEQUENCE [LARGE SCALE GENOMIC DNA]</scope>
    <source>
        <strain evidence="1 2">LMG 21963</strain>
    </source>
</reference>
<protein>
    <submittedName>
        <fullName evidence="1">Uncharacterized protein</fullName>
    </submittedName>
</protein>
<dbReference type="EMBL" id="JAYFUL010000073">
    <property type="protein sequence ID" value="MEA5260888.1"/>
    <property type="molecule type" value="Genomic_DNA"/>
</dbReference>
<dbReference type="RefSeq" id="WP_323253806.1">
    <property type="nucleotide sequence ID" value="NZ_JAYFUL010000073.1"/>
</dbReference>
<organism evidence="1 2">
    <name type="scientific">Arcicella aquatica</name>
    <dbReference type="NCBI Taxonomy" id="217141"/>
    <lineage>
        <taxon>Bacteria</taxon>
        <taxon>Pseudomonadati</taxon>
        <taxon>Bacteroidota</taxon>
        <taxon>Cytophagia</taxon>
        <taxon>Cytophagales</taxon>
        <taxon>Flectobacillaceae</taxon>
        <taxon>Arcicella</taxon>
    </lineage>
</organism>
<comment type="caution">
    <text evidence="1">The sequence shown here is derived from an EMBL/GenBank/DDBJ whole genome shotgun (WGS) entry which is preliminary data.</text>
</comment>
<evidence type="ECO:0000313" key="1">
    <source>
        <dbReference type="EMBL" id="MEA5260888.1"/>
    </source>
</evidence>
<sequence>MINEYYGILSPVDWNSNKWQDIPTKEDLKNSNFKYTKDNGVTFTWANFGNELYPTEEDGYYAGLLPPFWKINLDKKKSKLVKIVFIKSSNWKNKQAYIVGFYASPIFEKGIKVSPLDLNEKLQTNIKALPKDIFLLDNYIPLNESDELKFLPNGLKFSRQKFNYLTKENTINIMNEIINTNPKLLEKRKEELINLLN</sequence>
<gene>
    <name evidence="1" type="ORF">VB264_24025</name>
</gene>
<dbReference type="Proteomes" id="UP001304671">
    <property type="component" value="Unassembled WGS sequence"/>
</dbReference>
<proteinExistence type="predicted"/>
<name>A0ABU5QUU3_9BACT</name>